<dbReference type="SUPFAM" id="SSF47938">
    <property type="entry name" value="Functional domain of the splicing factor Prp18"/>
    <property type="match status" value="1"/>
</dbReference>
<dbReference type="Pfam" id="PF08799">
    <property type="entry name" value="PRP4"/>
    <property type="match status" value="1"/>
</dbReference>
<evidence type="ECO:0000256" key="6">
    <source>
        <dbReference type="ARBA" id="ARBA00023187"/>
    </source>
</evidence>
<dbReference type="GO" id="GO:0071021">
    <property type="term" value="C:U2-type post-spliceosomal complex"/>
    <property type="evidence" value="ECO:0007669"/>
    <property type="project" value="TreeGrafter"/>
</dbReference>
<dbReference type="InterPro" id="IPR039979">
    <property type="entry name" value="PRPF18"/>
</dbReference>
<comment type="caution">
    <text evidence="10">The sequence shown here is derived from an EMBL/GenBank/DDBJ whole genome shotgun (WGS) entry which is preliminary data.</text>
</comment>
<keyword evidence="4" id="KW-0507">mRNA processing</keyword>
<dbReference type="Gene3D" id="1.20.940.10">
    <property type="entry name" value="Functional domain of the splicing factor Prp18"/>
    <property type="match status" value="1"/>
</dbReference>
<dbReference type="PANTHER" id="PTHR13007:SF19">
    <property type="entry name" value="PRE-MRNA-SPLICING FACTOR 18"/>
    <property type="match status" value="1"/>
</dbReference>
<dbReference type="SMART" id="SM00500">
    <property type="entry name" value="SFM"/>
    <property type="match status" value="1"/>
</dbReference>
<keyword evidence="5" id="KW-0747">Spliceosome</keyword>
<dbReference type="InterPro" id="IPR036285">
    <property type="entry name" value="PRP4-like_sf"/>
</dbReference>
<keyword evidence="11" id="KW-1185">Reference proteome</keyword>
<comment type="subcellular location">
    <subcellularLocation>
        <location evidence="1">Nucleus</location>
    </subcellularLocation>
</comment>
<proteinExistence type="inferred from homology"/>
<comment type="similarity">
    <text evidence="2">Belongs to the PRP18 family.</text>
</comment>
<dbReference type="InterPro" id="IPR014906">
    <property type="entry name" value="PRP4-like"/>
</dbReference>
<accession>A0A1R1XAL6</accession>
<evidence type="ECO:0000313" key="10">
    <source>
        <dbReference type="EMBL" id="OMJ11666.1"/>
    </source>
</evidence>
<keyword evidence="7" id="KW-0539">Nucleus</keyword>
<dbReference type="SUPFAM" id="SSF158230">
    <property type="entry name" value="PRP4-like"/>
    <property type="match status" value="1"/>
</dbReference>
<organism evidence="10 11">
    <name type="scientific">Smittium culicis</name>
    <dbReference type="NCBI Taxonomy" id="133412"/>
    <lineage>
        <taxon>Eukaryota</taxon>
        <taxon>Fungi</taxon>
        <taxon>Fungi incertae sedis</taxon>
        <taxon>Zoopagomycota</taxon>
        <taxon>Kickxellomycotina</taxon>
        <taxon>Harpellomycetes</taxon>
        <taxon>Harpellales</taxon>
        <taxon>Legeriomycetaceae</taxon>
        <taxon>Smittium</taxon>
    </lineage>
</organism>
<dbReference type="Proteomes" id="UP000187429">
    <property type="component" value="Unassembled WGS sequence"/>
</dbReference>
<evidence type="ECO:0000256" key="7">
    <source>
        <dbReference type="ARBA" id="ARBA00023242"/>
    </source>
</evidence>
<dbReference type="PANTHER" id="PTHR13007">
    <property type="entry name" value="PRE-MRNA SPLICING FACTOR-RELATED"/>
    <property type="match status" value="1"/>
</dbReference>
<evidence type="ECO:0000313" key="11">
    <source>
        <dbReference type="Proteomes" id="UP000187429"/>
    </source>
</evidence>
<evidence type="ECO:0000256" key="2">
    <source>
        <dbReference type="ARBA" id="ARBA00008137"/>
    </source>
</evidence>
<evidence type="ECO:0000256" key="5">
    <source>
        <dbReference type="ARBA" id="ARBA00022728"/>
    </source>
</evidence>
<name>A0A1R1XAL6_9FUNG</name>
<dbReference type="Pfam" id="PF02840">
    <property type="entry name" value="Prp18"/>
    <property type="match status" value="1"/>
</dbReference>
<feature type="region of interest" description="Disordered" evidence="8">
    <location>
        <begin position="41"/>
        <end position="63"/>
    </location>
</feature>
<dbReference type="OrthoDB" id="10261918at2759"/>
<dbReference type="GO" id="GO:0046540">
    <property type="term" value="C:U4/U6 x U5 tri-snRNP complex"/>
    <property type="evidence" value="ECO:0007669"/>
    <property type="project" value="TreeGrafter"/>
</dbReference>
<evidence type="ECO:0000256" key="4">
    <source>
        <dbReference type="ARBA" id="ARBA00022664"/>
    </source>
</evidence>
<dbReference type="EMBL" id="LSSM01005938">
    <property type="protein sequence ID" value="OMJ11666.1"/>
    <property type="molecule type" value="Genomic_DNA"/>
</dbReference>
<feature type="domain" description="Pre-mRNA processing factor 4 (PRP4)-like" evidence="9">
    <location>
        <begin position="96"/>
        <end position="145"/>
    </location>
</feature>
<feature type="compositionally biased region" description="Low complexity" evidence="8">
    <location>
        <begin position="46"/>
        <end position="63"/>
    </location>
</feature>
<sequence length="346" mass="39552">MDFLKSTISSEIKKRKQNYSSANQKLPASKKYVTAKELDRAAFENSTPTSTSTSTSAPALIPTSSDSAVSTAASSSSFRNNNDVTQQSDELEAYNLSEVEIIKRLRSRNEPIRLFAETDRQRKLRLRTLELIDDKTSGQTNDFMKAIEDLESGSLLEDLKKKANLQDELLIKRSKKAQFFKQFDTSLLSLKLLQKDPDQTHSLVYAYFKKMLYEWDELLQQRPDAERNSTQGRLAAATQIQSSEYMKPFFRLLKKKTIDYNVLARITEIAMFMQQREYVKANDAYLRLAIGNSPWPIGVTMVGIHERSARENINASKVARKSIIPSTPPPYPHHFYPYIFHNPTST</sequence>
<reference evidence="11" key="1">
    <citation type="submission" date="2017-01" db="EMBL/GenBank/DDBJ databases">
        <authorList>
            <person name="Wang Y."/>
            <person name="White M."/>
            <person name="Kvist S."/>
            <person name="Moncalvo J.-M."/>
        </authorList>
    </citation>
    <scope>NUCLEOTIDE SEQUENCE [LARGE SCALE GENOMIC DNA]</scope>
    <source>
        <strain evidence="11">ID-206-W2</strain>
    </source>
</reference>
<dbReference type="GO" id="GO:0000350">
    <property type="term" value="P:generation of catalytic spliceosome for second transesterification step"/>
    <property type="evidence" value="ECO:0007669"/>
    <property type="project" value="TreeGrafter"/>
</dbReference>
<evidence type="ECO:0000256" key="1">
    <source>
        <dbReference type="ARBA" id="ARBA00004123"/>
    </source>
</evidence>
<keyword evidence="6" id="KW-0508">mRNA splicing</keyword>
<dbReference type="GO" id="GO:0005682">
    <property type="term" value="C:U5 snRNP"/>
    <property type="evidence" value="ECO:0007669"/>
    <property type="project" value="TreeGrafter"/>
</dbReference>
<evidence type="ECO:0000259" key="9">
    <source>
        <dbReference type="SMART" id="SM00500"/>
    </source>
</evidence>
<evidence type="ECO:0000256" key="8">
    <source>
        <dbReference type="SAM" id="MobiDB-lite"/>
    </source>
</evidence>
<feature type="compositionally biased region" description="Polar residues" evidence="8">
    <location>
        <begin position="1"/>
        <end position="10"/>
    </location>
</feature>
<dbReference type="AlphaFoldDB" id="A0A1R1XAL6"/>
<feature type="region of interest" description="Disordered" evidence="8">
    <location>
        <begin position="1"/>
        <end position="27"/>
    </location>
</feature>
<dbReference type="Gene3D" id="4.10.280.110">
    <property type="entry name" value="Pre-mRNA processing factor 4 domain"/>
    <property type="match status" value="1"/>
</dbReference>
<gene>
    <name evidence="10" type="ORF">AYI69_g9748</name>
</gene>
<evidence type="ECO:0000256" key="3">
    <source>
        <dbReference type="ARBA" id="ARBA00018242"/>
    </source>
</evidence>
<dbReference type="InterPro" id="IPR004098">
    <property type="entry name" value="Prp18"/>
</dbReference>
<protein>
    <recommendedName>
        <fullName evidence="3">Pre-mRNA-splicing factor 18</fullName>
    </recommendedName>
</protein>